<evidence type="ECO:0000313" key="3">
    <source>
        <dbReference type="Proteomes" id="UP000799779"/>
    </source>
</evidence>
<evidence type="ECO:0000256" key="1">
    <source>
        <dbReference type="SAM" id="SignalP"/>
    </source>
</evidence>
<name>A0A6A5WX86_9PLEO</name>
<dbReference type="OrthoDB" id="3450745at2759"/>
<feature type="chain" id="PRO_5025471146" evidence="1">
    <location>
        <begin position="23"/>
        <end position="219"/>
    </location>
</feature>
<accession>A0A6A5WX86</accession>
<protein>
    <submittedName>
        <fullName evidence="2">Uncharacterized protein</fullName>
    </submittedName>
</protein>
<evidence type="ECO:0000313" key="2">
    <source>
        <dbReference type="EMBL" id="KAF2004771.1"/>
    </source>
</evidence>
<proteinExistence type="predicted"/>
<keyword evidence="3" id="KW-1185">Reference proteome</keyword>
<feature type="signal peptide" evidence="1">
    <location>
        <begin position="1"/>
        <end position="22"/>
    </location>
</feature>
<dbReference type="AlphaFoldDB" id="A0A6A5WX86"/>
<organism evidence="2 3">
    <name type="scientific">Amniculicola lignicola CBS 123094</name>
    <dbReference type="NCBI Taxonomy" id="1392246"/>
    <lineage>
        <taxon>Eukaryota</taxon>
        <taxon>Fungi</taxon>
        <taxon>Dikarya</taxon>
        <taxon>Ascomycota</taxon>
        <taxon>Pezizomycotina</taxon>
        <taxon>Dothideomycetes</taxon>
        <taxon>Pleosporomycetidae</taxon>
        <taxon>Pleosporales</taxon>
        <taxon>Amniculicolaceae</taxon>
        <taxon>Amniculicola</taxon>
    </lineage>
</organism>
<reference evidence="2" key="1">
    <citation type="journal article" date="2020" name="Stud. Mycol.">
        <title>101 Dothideomycetes genomes: a test case for predicting lifestyles and emergence of pathogens.</title>
        <authorList>
            <person name="Haridas S."/>
            <person name="Albert R."/>
            <person name="Binder M."/>
            <person name="Bloem J."/>
            <person name="Labutti K."/>
            <person name="Salamov A."/>
            <person name="Andreopoulos B."/>
            <person name="Baker S."/>
            <person name="Barry K."/>
            <person name="Bills G."/>
            <person name="Bluhm B."/>
            <person name="Cannon C."/>
            <person name="Castanera R."/>
            <person name="Culley D."/>
            <person name="Daum C."/>
            <person name="Ezra D."/>
            <person name="Gonzalez J."/>
            <person name="Henrissat B."/>
            <person name="Kuo A."/>
            <person name="Liang C."/>
            <person name="Lipzen A."/>
            <person name="Lutzoni F."/>
            <person name="Magnuson J."/>
            <person name="Mondo S."/>
            <person name="Nolan M."/>
            <person name="Ohm R."/>
            <person name="Pangilinan J."/>
            <person name="Park H.-J."/>
            <person name="Ramirez L."/>
            <person name="Alfaro M."/>
            <person name="Sun H."/>
            <person name="Tritt A."/>
            <person name="Yoshinaga Y."/>
            <person name="Zwiers L.-H."/>
            <person name="Turgeon B."/>
            <person name="Goodwin S."/>
            <person name="Spatafora J."/>
            <person name="Crous P."/>
            <person name="Grigoriev I."/>
        </authorList>
    </citation>
    <scope>NUCLEOTIDE SEQUENCE</scope>
    <source>
        <strain evidence="2">CBS 123094</strain>
    </source>
</reference>
<keyword evidence="1" id="KW-0732">Signal</keyword>
<sequence length="219" mass="23916">MHFTAPIIAIAVLFAPLLPAAAAGPPKRLPPCGPTERPCRCPQGTTFKNFTTFGIVGAPAKDIQSIMGPFFDFTYVNGLIPTSTTGKDFKVGATRTFNLSAPGAPFWYETTDVLFRWENSTDGSFSHGFSQIPDPPVVKVPGSGEYHGQWCLIQGQQTMIPNETVVAWKNWRCEVGETFPAVKAHEAGIRNVSAILQKLGKHTGADTPVFTTWYDLRQD</sequence>
<gene>
    <name evidence="2" type="ORF">P154DRAFT_37434</name>
</gene>
<dbReference type="Proteomes" id="UP000799779">
    <property type="component" value="Unassembled WGS sequence"/>
</dbReference>
<dbReference type="EMBL" id="ML977566">
    <property type="protein sequence ID" value="KAF2004771.1"/>
    <property type="molecule type" value="Genomic_DNA"/>
</dbReference>